<dbReference type="InterPro" id="IPR024983">
    <property type="entry name" value="CHAT_dom"/>
</dbReference>
<gene>
    <name evidence="3" type="ORF">TEOVI_000579400</name>
</gene>
<dbReference type="FunFam" id="3.80.10.10:FF:001037">
    <property type="entry name" value="Leucine_Rich_repeat /CHAT_domain_containing_protein_-_putative"/>
    <property type="match status" value="1"/>
</dbReference>
<evidence type="ECO:0000259" key="2">
    <source>
        <dbReference type="Pfam" id="PF12770"/>
    </source>
</evidence>
<evidence type="ECO:0000313" key="4">
    <source>
        <dbReference type="Proteomes" id="UP000195570"/>
    </source>
</evidence>
<dbReference type="InterPro" id="IPR032675">
    <property type="entry name" value="LRR_dom_sf"/>
</dbReference>
<dbReference type="PANTHER" id="PTHR10098">
    <property type="entry name" value="RAPSYN-RELATED"/>
    <property type="match status" value="1"/>
</dbReference>
<dbReference type="InterPro" id="IPR011990">
    <property type="entry name" value="TPR-like_helical_dom_sf"/>
</dbReference>
<dbReference type="EMBL" id="CZPT02000644">
    <property type="protein sequence ID" value="SCU66929.1"/>
    <property type="molecule type" value="Genomic_DNA"/>
</dbReference>
<feature type="domain" description="CHAT" evidence="2">
    <location>
        <begin position="1045"/>
        <end position="1396"/>
    </location>
</feature>
<dbReference type="RefSeq" id="XP_067078305.1">
    <property type="nucleotide sequence ID" value="XM_067222204.1"/>
</dbReference>
<feature type="region of interest" description="Disordered" evidence="1">
    <location>
        <begin position="348"/>
        <end position="392"/>
    </location>
</feature>
<reference evidence="3" key="1">
    <citation type="submission" date="2016-09" db="EMBL/GenBank/DDBJ databases">
        <authorList>
            <person name="Hebert L."/>
            <person name="Moumen B."/>
        </authorList>
    </citation>
    <scope>NUCLEOTIDE SEQUENCE [LARGE SCALE GENOMIC DNA]</scope>
    <source>
        <strain evidence="3">OVI</strain>
    </source>
</reference>
<dbReference type="PANTHER" id="PTHR10098:SF108">
    <property type="entry name" value="TETRATRICOPEPTIDE REPEAT PROTEIN 28"/>
    <property type="match status" value="1"/>
</dbReference>
<proteinExistence type="predicted"/>
<accession>A0A1G4I4Y1</accession>
<dbReference type="VEuPathDB" id="TriTrypDB:TEOVI_000579400"/>
<evidence type="ECO:0000256" key="1">
    <source>
        <dbReference type="SAM" id="MobiDB-lite"/>
    </source>
</evidence>
<name>A0A1G4I4Y1_TRYEQ</name>
<protein>
    <submittedName>
        <fullName evidence="3">CHAT domain containing protein, putative</fullName>
    </submittedName>
</protein>
<dbReference type="Pfam" id="PF12770">
    <property type="entry name" value="CHAT"/>
    <property type="match status" value="1"/>
</dbReference>
<dbReference type="GeneID" id="92379733"/>
<evidence type="ECO:0000313" key="3">
    <source>
        <dbReference type="EMBL" id="SCU66929.1"/>
    </source>
</evidence>
<feature type="region of interest" description="Disordered" evidence="1">
    <location>
        <begin position="196"/>
        <end position="259"/>
    </location>
</feature>
<feature type="region of interest" description="Disordered" evidence="1">
    <location>
        <begin position="428"/>
        <end position="456"/>
    </location>
</feature>
<keyword evidence="4" id="KW-1185">Reference proteome</keyword>
<dbReference type="SUPFAM" id="SSF52047">
    <property type="entry name" value="RNI-like"/>
    <property type="match status" value="1"/>
</dbReference>
<dbReference type="Proteomes" id="UP000195570">
    <property type="component" value="Unassembled WGS sequence"/>
</dbReference>
<comment type="caution">
    <text evidence="3">The sequence shown here is derived from an EMBL/GenBank/DDBJ whole genome shotgun (WGS) entry which is preliminary data.</text>
</comment>
<feature type="compositionally biased region" description="Low complexity" evidence="1">
    <location>
        <begin position="201"/>
        <end position="220"/>
    </location>
</feature>
<organism evidence="3 4">
    <name type="scientific">Trypanosoma equiperdum</name>
    <dbReference type="NCBI Taxonomy" id="5694"/>
    <lineage>
        <taxon>Eukaryota</taxon>
        <taxon>Discoba</taxon>
        <taxon>Euglenozoa</taxon>
        <taxon>Kinetoplastea</taxon>
        <taxon>Metakinetoplastina</taxon>
        <taxon>Trypanosomatida</taxon>
        <taxon>Trypanosomatidae</taxon>
        <taxon>Trypanosoma</taxon>
    </lineage>
</organism>
<dbReference type="SUPFAM" id="SSF48452">
    <property type="entry name" value="TPR-like"/>
    <property type="match status" value="1"/>
</dbReference>
<dbReference type="Gene3D" id="3.80.10.10">
    <property type="entry name" value="Ribonuclease Inhibitor"/>
    <property type="match status" value="1"/>
</dbReference>
<sequence length="1405" mass="156546">MAQPVDLCELYSSYCKEEGCKPNTAVLQYIIDCGRRYPLEKLILGNNYLGPRGLRPIVRLVDYCPTMMHLNIDENGADNDTVSLLCDVLMTHKGMQTISLRGNPITATGGKKLLALAEKNPKITHIDLDNTDVFQALLLKIYAATKANRDRIGRGAVHLIPTSMDEKELMAIVSSANTKMTHTFTEKPVIRQLPSVKKGEPTPVESSVSPRVVSPVERSTTFPKPGRAWGGGQPSCETKSPLARRKGRARPPIPPITSRLPESQRLELQKEYRQRAMILREVNTSQASKVANRVREELMLLERNFRSEPSTRLGWNVEAAGTEAGEGKGDHSFDQDLEAIEGYVDTNQEETEHGAQPQMQHVEGGSADSSRPEGLINRSSNGAFGPPPNFREPQQQVLLRRDETSPEVPFGNAGGVTSLKSINLSAISPSSNSPDFTGKIVLQSGTPNTNTEKESEDNVHTFMESPAWMTLGSGEKLQYLFNSGCRAYVSQKFDTSYMAWKEAMSIATSVKDRQWMAVLSNNLQRLSYEMLVREGTEFLDEFKLEDADVAFQRALEVARRANNAKWESDMHKARRDVQVAIFHKTDEAALRMFEKAQTTEPRKVTSDDYFVVAGSDVLIQHTEAYVNEWACMLLVKEAVELWAAAIRVTERIGGTASHTLQVSVKESLTTVSYFLAQRCFDVEDTQSLSWMSTSRYNYHECIMLIKLWTDMTSSADFRENHKLFAAIAAAQIGNLYLATNQLKEAEAQFSALTSLGEELRDSILIAAGHTFRALLNWQCARYPAAEEHFRTAVARWGALRDVVRRERLEQNSFVGNTTGVNSTSNSSSNVVDSLTKVTTGRYHVDGVSDAVFSRCNELSRLLLLLPRGYVSMMECVSYNYLVSSLACKYRYSEALEVLECGLVCKYRDMLFDKLEMNFSTRPTFAQITATPSLVHSPLVYYLTTRRYEWSSTKCSYDVEESLLTWIVPQVGDMRFIEIPLMKEMKVLSVDSLVQRVRKSLLLAPLDRLGANNARSGGTSGDSCGGEKAVDAPEIITELPNKTWVEPLKTLYNIFIEPIAAYIRSSDPRLLAKNGVVTIIPTDGLWLVPFNALMSRNGNFVIEDFAFQLGFSATQCRLAALSAKRVQQRCLFQNLVLVQKQADATEQLMSHLLFPLDAHRSESEGAVVMQTLAQNKRHVRHQCNSYVTSEITSSEVLLHDIEKLKEHLPRSRTVHIAASTTSGFRNEDAGGGAICIAGTKGDLQLLRSSDIARMELFAEHVILSNANMSPSGIVGTHDDVLCLTRGFLASGVPCVITSQWCTPDMVPAMLFSRFYQHQSAPNKRTRSSLLSRDSIGLLPASGTQQNALSRKEEGSDRCNDNLNWHKALFLAQAIRGLLEDDTFRYSPRSWAGYYCIGYGLMPPGEA</sequence>